<dbReference type="Gene3D" id="3.90.850.10">
    <property type="entry name" value="Fumarylacetoacetase-like, C-terminal domain"/>
    <property type="match status" value="1"/>
</dbReference>
<keyword evidence="2" id="KW-0378">Hydrolase</keyword>
<evidence type="ECO:0000313" key="2">
    <source>
        <dbReference type="EMBL" id="MFD0847256.1"/>
    </source>
</evidence>
<keyword evidence="3" id="KW-1185">Reference proteome</keyword>
<evidence type="ECO:0000313" key="3">
    <source>
        <dbReference type="Proteomes" id="UP001597124"/>
    </source>
</evidence>
<feature type="domain" description="Fumarylacetoacetase-like C-terminal" evidence="1">
    <location>
        <begin position="19"/>
        <end position="105"/>
    </location>
</feature>
<dbReference type="RefSeq" id="WP_381485944.1">
    <property type="nucleotide sequence ID" value="NZ_JBHTIK010000002.1"/>
</dbReference>
<sequence>MGEMIPTCGFPSRSAGTDVRLAYALAMTARVNGEVWSQGATGTMHWSFEDAIAKLSQDRSLVPGEIIGSGTVLNGCGFEIGKRLADGDVVELEIEGIGTLRNTVRFAAAWPASTFFAVQPTLSIGYGINLHQCNFGDFS</sequence>
<proteinExistence type="predicted"/>
<dbReference type="Pfam" id="PF01557">
    <property type="entry name" value="FAA_hydrolase"/>
    <property type="match status" value="1"/>
</dbReference>
<reference evidence="3" key="1">
    <citation type="journal article" date="2019" name="Int. J. Syst. Evol. Microbiol.">
        <title>The Global Catalogue of Microorganisms (GCM) 10K type strain sequencing project: providing services to taxonomists for standard genome sequencing and annotation.</title>
        <authorList>
            <consortium name="The Broad Institute Genomics Platform"/>
            <consortium name="The Broad Institute Genome Sequencing Center for Infectious Disease"/>
            <person name="Wu L."/>
            <person name="Ma J."/>
        </authorList>
    </citation>
    <scope>NUCLEOTIDE SEQUENCE [LARGE SCALE GENOMIC DNA]</scope>
    <source>
        <strain evidence="3">CCUG 52537</strain>
    </source>
</reference>
<dbReference type="InterPro" id="IPR036663">
    <property type="entry name" value="Fumarylacetoacetase_C_sf"/>
</dbReference>
<dbReference type="Proteomes" id="UP001597124">
    <property type="component" value="Unassembled WGS sequence"/>
</dbReference>
<evidence type="ECO:0000259" key="1">
    <source>
        <dbReference type="Pfam" id="PF01557"/>
    </source>
</evidence>
<dbReference type="PANTHER" id="PTHR43211:SF1">
    <property type="entry name" value="BLL6422 PROTEIN"/>
    <property type="match status" value="1"/>
</dbReference>
<comment type="caution">
    <text evidence="2">The sequence shown here is derived from an EMBL/GenBank/DDBJ whole genome shotgun (WGS) entry which is preliminary data.</text>
</comment>
<dbReference type="EMBL" id="JBHTIK010000002">
    <property type="protein sequence ID" value="MFD0847256.1"/>
    <property type="molecule type" value="Genomic_DNA"/>
</dbReference>
<gene>
    <name evidence="2" type="ORF">ACFQ00_02885</name>
</gene>
<dbReference type="SUPFAM" id="SSF56529">
    <property type="entry name" value="FAH"/>
    <property type="match status" value="1"/>
</dbReference>
<organism evidence="2 3">
    <name type="scientific">Sphingosinicella xenopeptidilytica</name>
    <dbReference type="NCBI Taxonomy" id="364098"/>
    <lineage>
        <taxon>Bacteria</taxon>
        <taxon>Pseudomonadati</taxon>
        <taxon>Pseudomonadota</taxon>
        <taxon>Alphaproteobacteria</taxon>
        <taxon>Sphingomonadales</taxon>
        <taxon>Sphingosinicellaceae</taxon>
        <taxon>Sphingosinicella</taxon>
    </lineage>
</organism>
<dbReference type="InterPro" id="IPR011234">
    <property type="entry name" value="Fumarylacetoacetase-like_C"/>
</dbReference>
<dbReference type="PANTHER" id="PTHR43211">
    <property type="entry name" value="FUMARYLACETOACETATE HYDROLASE"/>
    <property type="match status" value="1"/>
</dbReference>
<protein>
    <submittedName>
        <fullName evidence="2">Fumarylacetoacetate hydrolase family protein</fullName>
    </submittedName>
</protein>
<accession>A0ABW3BYG2</accession>
<name>A0ABW3BYG2_SPHXN</name>
<dbReference type="GO" id="GO:0016787">
    <property type="term" value="F:hydrolase activity"/>
    <property type="evidence" value="ECO:0007669"/>
    <property type="project" value="UniProtKB-KW"/>
</dbReference>